<protein>
    <submittedName>
        <fullName evidence="1">Uncharacterized protein</fullName>
    </submittedName>
</protein>
<evidence type="ECO:0000313" key="2">
    <source>
        <dbReference type="Proteomes" id="UP000214720"/>
    </source>
</evidence>
<reference evidence="2" key="1">
    <citation type="submission" date="2017-01" db="EMBL/GenBank/DDBJ databases">
        <title>Genome Analysis of Deinococcus marmoris KOPRI26562.</title>
        <authorList>
            <person name="Kim J.H."/>
            <person name="Oh H.-M."/>
        </authorList>
    </citation>
    <scope>NUCLEOTIDE SEQUENCE [LARGE SCALE GENOMIC DNA]</scope>
    <source>
        <strain evidence="2">PAMC 26633</strain>
    </source>
</reference>
<evidence type="ECO:0000313" key="1">
    <source>
        <dbReference type="EMBL" id="OXC73589.1"/>
    </source>
</evidence>
<dbReference type="AlphaFoldDB" id="A0A226WRY8"/>
<accession>A0A226WRY8</accession>
<organism evidence="1 2">
    <name type="scientific">Caballeronia sordidicola</name>
    <name type="common">Burkholderia sordidicola</name>
    <dbReference type="NCBI Taxonomy" id="196367"/>
    <lineage>
        <taxon>Bacteria</taxon>
        <taxon>Pseudomonadati</taxon>
        <taxon>Pseudomonadota</taxon>
        <taxon>Betaproteobacteria</taxon>
        <taxon>Burkholderiales</taxon>
        <taxon>Burkholderiaceae</taxon>
        <taxon>Caballeronia</taxon>
    </lineage>
</organism>
<dbReference type="Proteomes" id="UP000214720">
    <property type="component" value="Unassembled WGS sequence"/>
</dbReference>
<gene>
    <name evidence="1" type="ORF">BSU04_35960</name>
</gene>
<name>A0A226WRY8_CABSO</name>
<sequence length="49" mass="5253">MSSSCHAVHPDSSAQATAVAMQGKMRTAGMGKIQGAIFEDEMPHLFEYP</sequence>
<comment type="caution">
    <text evidence="1">The sequence shown here is derived from an EMBL/GenBank/DDBJ whole genome shotgun (WGS) entry which is preliminary data.</text>
</comment>
<proteinExistence type="predicted"/>
<dbReference type="EMBL" id="MTHB01000246">
    <property type="protein sequence ID" value="OXC73589.1"/>
    <property type="molecule type" value="Genomic_DNA"/>
</dbReference>